<sequence length="207" mass="23699">MLERSRTTDIVVEVDLCVAKDYHRRAEIKIEKVAFLEHIFKQHASRILNLHVISSIYQNIPSFPPSTPRLQILDLYHHASGTNIPHFPTLLLSASPLEELRLEGYKVDWTNFTFPGLKTLALKYIRPFEGSTSVIPFIEALQRTRRLQMLHINCSLPKFIASEDLSAVAPVELLSLRELYLEDSQEGYNAKFLSCLRIPSVTLVEVE</sequence>
<dbReference type="InterPro" id="IPR032675">
    <property type="entry name" value="LRR_dom_sf"/>
</dbReference>
<comment type="caution">
    <text evidence="1">The sequence shown here is derived from an EMBL/GenBank/DDBJ whole genome shotgun (WGS) entry which is preliminary data.</text>
</comment>
<dbReference type="Proteomes" id="UP000807306">
    <property type="component" value="Unassembled WGS sequence"/>
</dbReference>
<dbReference type="Gene3D" id="3.80.10.10">
    <property type="entry name" value="Ribonuclease Inhibitor"/>
    <property type="match status" value="1"/>
</dbReference>
<dbReference type="AlphaFoldDB" id="A0A9P6E430"/>
<dbReference type="SUPFAM" id="SSF52047">
    <property type="entry name" value="RNI-like"/>
    <property type="match status" value="1"/>
</dbReference>
<reference evidence="1" key="1">
    <citation type="submission" date="2020-11" db="EMBL/GenBank/DDBJ databases">
        <authorList>
            <consortium name="DOE Joint Genome Institute"/>
            <person name="Ahrendt S."/>
            <person name="Riley R."/>
            <person name="Andreopoulos W."/>
            <person name="Labutti K."/>
            <person name="Pangilinan J."/>
            <person name="Ruiz-Duenas F.J."/>
            <person name="Barrasa J.M."/>
            <person name="Sanchez-Garcia M."/>
            <person name="Camarero S."/>
            <person name="Miyauchi S."/>
            <person name="Serrano A."/>
            <person name="Linde D."/>
            <person name="Babiker R."/>
            <person name="Drula E."/>
            <person name="Ayuso-Fernandez I."/>
            <person name="Pacheco R."/>
            <person name="Padilla G."/>
            <person name="Ferreira P."/>
            <person name="Barriuso J."/>
            <person name="Kellner H."/>
            <person name="Castanera R."/>
            <person name="Alfaro M."/>
            <person name="Ramirez L."/>
            <person name="Pisabarro A.G."/>
            <person name="Kuo A."/>
            <person name="Tritt A."/>
            <person name="Lipzen A."/>
            <person name="He G."/>
            <person name="Yan M."/>
            <person name="Ng V."/>
            <person name="Cullen D."/>
            <person name="Martin F."/>
            <person name="Rosso M.-N."/>
            <person name="Henrissat B."/>
            <person name="Hibbett D."/>
            <person name="Martinez A.T."/>
            <person name="Grigoriev I.V."/>
        </authorList>
    </citation>
    <scope>NUCLEOTIDE SEQUENCE</scope>
    <source>
        <strain evidence="1">CBS 506.95</strain>
    </source>
</reference>
<dbReference type="OrthoDB" id="2884925at2759"/>
<name>A0A9P6E430_9AGAR</name>
<evidence type="ECO:0000313" key="1">
    <source>
        <dbReference type="EMBL" id="KAF9522069.1"/>
    </source>
</evidence>
<evidence type="ECO:0000313" key="2">
    <source>
        <dbReference type="Proteomes" id="UP000807306"/>
    </source>
</evidence>
<organism evidence="1 2">
    <name type="scientific">Crepidotus variabilis</name>
    <dbReference type="NCBI Taxonomy" id="179855"/>
    <lineage>
        <taxon>Eukaryota</taxon>
        <taxon>Fungi</taxon>
        <taxon>Dikarya</taxon>
        <taxon>Basidiomycota</taxon>
        <taxon>Agaricomycotina</taxon>
        <taxon>Agaricomycetes</taxon>
        <taxon>Agaricomycetidae</taxon>
        <taxon>Agaricales</taxon>
        <taxon>Agaricineae</taxon>
        <taxon>Crepidotaceae</taxon>
        <taxon>Crepidotus</taxon>
    </lineage>
</organism>
<dbReference type="EMBL" id="MU157963">
    <property type="protein sequence ID" value="KAF9522069.1"/>
    <property type="molecule type" value="Genomic_DNA"/>
</dbReference>
<proteinExistence type="predicted"/>
<keyword evidence="2" id="KW-1185">Reference proteome</keyword>
<protein>
    <submittedName>
        <fullName evidence="1">Uncharacterized protein</fullName>
    </submittedName>
</protein>
<gene>
    <name evidence="1" type="ORF">CPB83DRAFT_899976</name>
</gene>
<accession>A0A9P6E430</accession>